<protein>
    <submittedName>
        <fullName evidence="2">Uncharacterized protein</fullName>
    </submittedName>
</protein>
<comment type="caution">
    <text evidence="2">The sequence shown here is derived from an EMBL/GenBank/DDBJ whole genome shotgun (WGS) entry which is preliminary data.</text>
</comment>
<evidence type="ECO:0000313" key="2">
    <source>
        <dbReference type="EMBL" id="MEQ2178383.1"/>
    </source>
</evidence>
<reference evidence="2 3" key="1">
    <citation type="submission" date="2021-06" db="EMBL/GenBank/DDBJ databases">
        <authorList>
            <person name="Palmer J.M."/>
        </authorList>
    </citation>
    <scope>NUCLEOTIDE SEQUENCE [LARGE SCALE GENOMIC DNA]</scope>
    <source>
        <strain evidence="2 3">GA_2019</strain>
        <tissue evidence="2">Muscle</tissue>
    </source>
</reference>
<dbReference type="Proteomes" id="UP001476798">
    <property type="component" value="Unassembled WGS sequence"/>
</dbReference>
<feature type="region of interest" description="Disordered" evidence="1">
    <location>
        <begin position="126"/>
        <end position="145"/>
    </location>
</feature>
<gene>
    <name evidence="2" type="ORF">GOODEAATRI_013410</name>
</gene>
<name>A0ABV0P3V5_9TELE</name>
<dbReference type="EMBL" id="JAHRIO010060871">
    <property type="protein sequence ID" value="MEQ2178383.1"/>
    <property type="molecule type" value="Genomic_DNA"/>
</dbReference>
<organism evidence="2 3">
    <name type="scientific">Goodea atripinnis</name>
    <dbReference type="NCBI Taxonomy" id="208336"/>
    <lineage>
        <taxon>Eukaryota</taxon>
        <taxon>Metazoa</taxon>
        <taxon>Chordata</taxon>
        <taxon>Craniata</taxon>
        <taxon>Vertebrata</taxon>
        <taxon>Euteleostomi</taxon>
        <taxon>Actinopterygii</taxon>
        <taxon>Neopterygii</taxon>
        <taxon>Teleostei</taxon>
        <taxon>Neoteleostei</taxon>
        <taxon>Acanthomorphata</taxon>
        <taxon>Ovalentaria</taxon>
        <taxon>Atherinomorphae</taxon>
        <taxon>Cyprinodontiformes</taxon>
        <taxon>Goodeidae</taxon>
        <taxon>Goodea</taxon>
    </lineage>
</organism>
<evidence type="ECO:0000256" key="1">
    <source>
        <dbReference type="SAM" id="MobiDB-lite"/>
    </source>
</evidence>
<keyword evidence="3" id="KW-1185">Reference proteome</keyword>
<evidence type="ECO:0000313" key="3">
    <source>
        <dbReference type="Proteomes" id="UP001476798"/>
    </source>
</evidence>
<proteinExistence type="predicted"/>
<sequence length="170" mass="19061">MTTQTCFLTSLDSVSLYTHQCYTLTETVLWCERAHLHCHTCGASHIPVGKAPFFAKPPVKQPLHHNYKQDHVAAEIFLKKLTPPSKHSQATSLISMPLLYVDQGTYDSSRLDLSFSICHGQSSQCTQRSSTQSEHRRKGKGQSEVGFATHRVEATLIQSDCVRFHFSGQL</sequence>
<accession>A0ABV0P3V5</accession>